<keyword evidence="9" id="KW-1185">Reference proteome</keyword>
<evidence type="ECO:0000259" key="6">
    <source>
        <dbReference type="PROSITE" id="PS51272"/>
    </source>
</evidence>
<evidence type="ECO:0000256" key="5">
    <source>
        <dbReference type="SAM" id="SignalP"/>
    </source>
</evidence>
<name>F2JKE2_CELLD</name>
<proteinExistence type="inferred from homology"/>
<dbReference type="InterPro" id="IPR050546">
    <property type="entry name" value="Glycosyl_Hydrlase_16"/>
</dbReference>
<feature type="compositionally biased region" description="Low complexity" evidence="4">
    <location>
        <begin position="417"/>
        <end position="429"/>
    </location>
</feature>
<dbReference type="EMBL" id="CP002582">
    <property type="protein sequence ID" value="ADZ85657.1"/>
    <property type="molecule type" value="Genomic_DNA"/>
</dbReference>
<dbReference type="Pfam" id="PF00722">
    <property type="entry name" value="Glyco_hydro_16"/>
    <property type="match status" value="1"/>
</dbReference>
<dbReference type="PANTHER" id="PTHR10963">
    <property type="entry name" value="GLYCOSYL HYDROLASE-RELATED"/>
    <property type="match status" value="1"/>
</dbReference>
<feature type="domain" description="GH16" evidence="7">
    <location>
        <begin position="425"/>
        <end position="699"/>
    </location>
</feature>
<organism evidence="8 9">
    <name type="scientific">Cellulosilyticum lentocellum (strain ATCC 49066 / DSM 5427 / NCIMB 11756 / RHM5)</name>
    <name type="common">Clostridium lentocellum</name>
    <dbReference type="NCBI Taxonomy" id="642492"/>
    <lineage>
        <taxon>Bacteria</taxon>
        <taxon>Bacillati</taxon>
        <taxon>Bacillota</taxon>
        <taxon>Clostridia</taxon>
        <taxon>Lachnospirales</taxon>
        <taxon>Cellulosilyticaceae</taxon>
        <taxon>Cellulosilyticum</taxon>
    </lineage>
</organism>
<dbReference type="PROSITE" id="PS51762">
    <property type="entry name" value="GH16_2"/>
    <property type="match status" value="1"/>
</dbReference>
<feature type="region of interest" description="Disordered" evidence="4">
    <location>
        <begin position="411"/>
        <end position="439"/>
    </location>
</feature>
<reference evidence="8 9" key="1">
    <citation type="journal article" date="2011" name="J. Bacteriol.">
        <title>Complete genome sequence of the cellulose-degrading bacterium Cellulosilyticum lentocellum.</title>
        <authorList>
            <consortium name="US DOE Joint Genome Institute"/>
            <person name="Miller D.A."/>
            <person name="Suen G."/>
            <person name="Bruce D."/>
            <person name="Copeland A."/>
            <person name="Cheng J.F."/>
            <person name="Detter C."/>
            <person name="Goodwin L.A."/>
            <person name="Han C.S."/>
            <person name="Hauser L.J."/>
            <person name="Land M.L."/>
            <person name="Lapidus A."/>
            <person name="Lucas S."/>
            <person name="Meincke L."/>
            <person name="Pitluck S."/>
            <person name="Tapia R."/>
            <person name="Teshima H."/>
            <person name="Woyke T."/>
            <person name="Fox B.G."/>
            <person name="Angert E.R."/>
            <person name="Currie C.R."/>
        </authorList>
    </citation>
    <scope>NUCLEOTIDE SEQUENCE [LARGE SCALE GENOMIC DNA]</scope>
    <source>
        <strain evidence="9">ATCC 49066 / DSM 5427 / NCIMB 11756 / RHM5</strain>
    </source>
</reference>
<dbReference type="Gene3D" id="2.60.120.260">
    <property type="entry name" value="Galactose-binding domain-like"/>
    <property type="match status" value="6"/>
</dbReference>
<dbReference type="SUPFAM" id="SSF49785">
    <property type="entry name" value="Galactose-binding domain-like"/>
    <property type="match status" value="6"/>
</dbReference>
<feature type="signal peptide" evidence="5">
    <location>
        <begin position="1"/>
        <end position="18"/>
    </location>
</feature>
<keyword evidence="8" id="KW-0326">Glycosidase</keyword>
<dbReference type="KEGG" id="cle:Clole_3979"/>
<dbReference type="PANTHER" id="PTHR10963:SF55">
    <property type="entry name" value="GLYCOSIDE HYDROLASE FAMILY 16 PROTEIN"/>
    <property type="match status" value="1"/>
</dbReference>
<feature type="domain" description="SLH" evidence="6">
    <location>
        <begin position="99"/>
        <end position="153"/>
    </location>
</feature>
<dbReference type="Proteomes" id="UP000008467">
    <property type="component" value="Chromosome"/>
</dbReference>
<dbReference type="InterPro" id="IPR001119">
    <property type="entry name" value="SLH_dom"/>
</dbReference>
<dbReference type="eggNOG" id="COG2273">
    <property type="taxonomic scope" value="Bacteria"/>
</dbReference>
<dbReference type="Gene3D" id="2.60.120.200">
    <property type="match status" value="1"/>
</dbReference>
<dbReference type="eggNOG" id="COG5492">
    <property type="taxonomic scope" value="Bacteria"/>
</dbReference>
<evidence type="ECO:0000313" key="8">
    <source>
        <dbReference type="EMBL" id="ADZ85657.1"/>
    </source>
</evidence>
<dbReference type="Pfam" id="PF00395">
    <property type="entry name" value="SLH"/>
    <property type="match status" value="3"/>
</dbReference>
<evidence type="ECO:0000256" key="1">
    <source>
        <dbReference type="ARBA" id="ARBA00006865"/>
    </source>
</evidence>
<feature type="domain" description="SLH" evidence="6">
    <location>
        <begin position="35"/>
        <end position="98"/>
    </location>
</feature>
<dbReference type="GO" id="GO:0042973">
    <property type="term" value="F:glucan endo-1,3-beta-D-glucosidase activity"/>
    <property type="evidence" value="ECO:0007669"/>
    <property type="project" value="UniProtKB-EC"/>
</dbReference>
<dbReference type="Pfam" id="PF02018">
    <property type="entry name" value="CBM_4_9"/>
    <property type="match status" value="6"/>
</dbReference>
<dbReference type="STRING" id="642492.Clole_3979"/>
<evidence type="ECO:0000313" key="9">
    <source>
        <dbReference type="Proteomes" id="UP000008467"/>
    </source>
</evidence>
<dbReference type="CDD" id="cd08023">
    <property type="entry name" value="GH16_laminarinase_like"/>
    <property type="match status" value="1"/>
</dbReference>
<dbReference type="InterPro" id="IPR013320">
    <property type="entry name" value="ConA-like_dom_sf"/>
</dbReference>
<feature type="chain" id="PRO_5039679934" evidence="5">
    <location>
        <begin position="19"/>
        <end position="1683"/>
    </location>
</feature>
<keyword evidence="5" id="KW-0732">Signal</keyword>
<gene>
    <name evidence="8" type="ordered locus">Clole_3979</name>
</gene>
<keyword evidence="3 8" id="KW-0378">Hydrolase</keyword>
<dbReference type="EC" id="3.2.1.39" evidence="8"/>
<dbReference type="PROSITE" id="PS51272">
    <property type="entry name" value="SLH"/>
    <property type="match status" value="3"/>
</dbReference>
<accession>F2JKE2</accession>
<protein>
    <submittedName>
        <fullName evidence="8">Glucan endo-1,3-beta-D-glucosidase</fullName>
        <ecNumber evidence="8">3.2.1.39</ecNumber>
    </submittedName>
</protein>
<dbReference type="InterPro" id="IPR000757">
    <property type="entry name" value="Beta-glucanase-like"/>
</dbReference>
<dbReference type="SUPFAM" id="SSF49899">
    <property type="entry name" value="Concanavalin A-like lectins/glucanases"/>
    <property type="match status" value="1"/>
</dbReference>
<evidence type="ECO:0000256" key="3">
    <source>
        <dbReference type="ARBA" id="ARBA00022801"/>
    </source>
</evidence>
<dbReference type="GO" id="GO:0005975">
    <property type="term" value="P:carbohydrate metabolic process"/>
    <property type="evidence" value="ECO:0007669"/>
    <property type="project" value="InterPro"/>
</dbReference>
<dbReference type="InterPro" id="IPR008979">
    <property type="entry name" value="Galactose-bd-like_sf"/>
</dbReference>
<comment type="similarity">
    <text evidence="1">Belongs to the glycosyl hydrolase 16 family.</text>
</comment>
<evidence type="ECO:0000256" key="2">
    <source>
        <dbReference type="ARBA" id="ARBA00022737"/>
    </source>
</evidence>
<feature type="domain" description="SLH" evidence="6">
    <location>
        <begin position="154"/>
        <end position="217"/>
    </location>
</feature>
<dbReference type="InterPro" id="IPR003305">
    <property type="entry name" value="CenC_carb-bd"/>
</dbReference>
<dbReference type="HOGENOM" id="CLU_004151_0_0_9"/>
<keyword evidence="2" id="KW-0677">Repeat</keyword>
<evidence type="ECO:0000256" key="4">
    <source>
        <dbReference type="SAM" id="MobiDB-lite"/>
    </source>
</evidence>
<evidence type="ECO:0000259" key="7">
    <source>
        <dbReference type="PROSITE" id="PS51762"/>
    </source>
</evidence>
<sequence length="1683" mass="185470">MRKMSVSKKRLSSLLVTAMVLSQIQVNGIAAPITTEKRFNDIKENVWYSDAISKWGQSSIIAGYEDGSFRPQKEVTRAELASVIDRIFALEDTTNSKSYKDVDQAKWYQAAIDHISSAGIMNDAGENFNPNEPATREELAYAFSKAYKLSGTNNKEFKDQEAISDWATEAVNALIGNGYMVGMPDGNFAPKAHLTRAEMIVVIDRLTSTIIKEAGTYKESIDGNLVVNTKDVILKDMTISGNLYLAEGIGTGDITLDNITVKGTIFVEGGGENSVKLNNVSLAHAMDIEVIKPVRIVNKGKKISVKLRNHSKVILEGDFSEIAVPYNVILKLNSSLIADKLITLPNTTQDKNADMATIEMVKGSVIQLLVADGAVRILGQGEIKQLNENVTGVKTEVTPIKVVTASGVQSSIHTNTSSGSSSSGDSSSGENEPGTGDTVDQTKWKLAWSDEFNGNQVDTTKWTYNNGFLNLNEEKQVYQSENATVGNGKLTITAKKEDTIIDGVTHKYTSARMVSKGRYAQKYGKVEVRAKLPLGKSLWPAIWMLPENDEYTGWPSSGEIDIMESRGSVPNQVWGTLHYGEKRPDNSQSGSSYTFPEGESINGFHTYGIEWQPGEIRWYVDGKLYQTQDNWFTTDPETGERYAFPAPFDKEFHMILNLALGGWYDGVGTNLEVDDSIFDGGKEYAMEVDYVRFYESIDGKYPEAVDPDSKIPDLPGDARKPLADGNLIYDNTYTAYGIQDNQEGNLDFGEGWNLLYKDSFGGDAVAAVEPVNGMPFAKITVRDPGNQDYSIQMIQHTTLGRGRTYKLSFDAKAESNRGIHFKVGGGEARGYAVYSDSYSETLSTEVKHIEKTFTMKNNTDIAARFEFNLGLDANDVWIGNVKLEEVESEPAVEDFNQPKVPLKNGSLIYNGTFDKGKLDRLTYWNLEVKNGGAATMSVPESTRDLHIKINQGGSDLSNITLNQRGLKLGENASYTVVFKGKAQTPQSLKVKLLGEDGQTIYAEKIVNLTAEKQKYEFVLQGQGASTNTGRLVFEMGGVDQTNIVLDEISVVETRQDFSNVNIFPLKNGDFSNGLANWNGLFIEGGKGEVTFDGEAKFSITDLGANPWSVMLAQNNVPFSAGVKYVISFEASSELPRDMVVKTEEEGTWRAFFEKNVTLTPEKQKYSFEYTMPADGDKDLGLKFLIGTTPGAPEGAHVVTIDNIVCEVKDGLQLKSEIKNGQFNNELNNWSTYIASDAGAKADITVVDKALQVDISDLGQNPWEIQISQKGIKLEKGKTYQIGFKAKSEAATKLKVSVGHEAEDYSYTNYLSSDQFFDMTEIENQYAFKFTMTNETDANAKISLDAGKQEGAVPTTINLDDIYLTEVPGEENEEGGEDTPTSIINLLQNGDFENQEDFKWNNWKAGTAEATFIHNGGVQVDIDNSGADTWQITLEQSGISVKKGKTYGVKFDANVTTASSLRIALQDASSSEYIGEYAPTINLQEGNNTYEYEFTVTKEDASNLSFKFQMGYDQWTAAYHNGKNQITLDNVILYEKPAEESGELVVTLDDLILVEKGTTTNILQDGDFSSQGDWVTGGPNVTFDFAIGAAEATITNEGTNPWDVIIFQPNIALEKGKAYSLSFKGKANRDKKIRMLTSNASYAEYFLNTFELTNYFKDFTYEFVVGLDTSSALEFKIFMGGGIS</sequence>
<dbReference type="RefSeq" id="WP_013658930.1">
    <property type="nucleotide sequence ID" value="NC_015275.1"/>
</dbReference>